<proteinExistence type="predicted"/>
<gene>
    <name evidence="1" type="ORF">GCM10011339_13390</name>
</gene>
<dbReference type="Proteomes" id="UP000647339">
    <property type="component" value="Unassembled WGS sequence"/>
</dbReference>
<keyword evidence="2" id="KW-1185">Reference proteome</keyword>
<comment type="caution">
    <text evidence="1">The sequence shown here is derived from an EMBL/GenBank/DDBJ whole genome shotgun (WGS) entry which is preliminary data.</text>
</comment>
<name>A0ABQ1UW03_9BACT</name>
<evidence type="ECO:0000313" key="1">
    <source>
        <dbReference type="EMBL" id="GGF26611.1"/>
    </source>
</evidence>
<reference evidence="2" key="1">
    <citation type="journal article" date="2019" name="Int. J. Syst. Evol. Microbiol.">
        <title>The Global Catalogue of Microorganisms (GCM) 10K type strain sequencing project: providing services to taxonomists for standard genome sequencing and annotation.</title>
        <authorList>
            <consortium name="The Broad Institute Genomics Platform"/>
            <consortium name="The Broad Institute Genome Sequencing Center for Infectious Disease"/>
            <person name="Wu L."/>
            <person name="Ma J."/>
        </authorList>
    </citation>
    <scope>NUCLEOTIDE SEQUENCE [LARGE SCALE GENOMIC DNA]</scope>
    <source>
        <strain evidence="2">CGMCC 1.15407</strain>
    </source>
</reference>
<evidence type="ECO:0000313" key="2">
    <source>
        <dbReference type="Proteomes" id="UP000647339"/>
    </source>
</evidence>
<dbReference type="EMBL" id="BMIU01000005">
    <property type="protein sequence ID" value="GGF26611.1"/>
    <property type="molecule type" value="Genomic_DNA"/>
</dbReference>
<accession>A0ABQ1UW03</accession>
<sequence>MTINDQESMVEVLLESLMGFENAFDEYMIPGTRNFIGIECNQVIDQGDFDMTIRPQMRVGVAHNLVVGIVAGIPVERENERFSSFIRLIWEPSH</sequence>
<dbReference type="RefSeq" id="WP_308420998.1">
    <property type="nucleotide sequence ID" value="NZ_BMIU01000005.1"/>
</dbReference>
<organism evidence="1 2">
    <name type="scientific">Echinicola rosea</name>
    <dbReference type="NCBI Taxonomy" id="1807691"/>
    <lineage>
        <taxon>Bacteria</taxon>
        <taxon>Pseudomonadati</taxon>
        <taxon>Bacteroidota</taxon>
        <taxon>Cytophagia</taxon>
        <taxon>Cytophagales</taxon>
        <taxon>Cyclobacteriaceae</taxon>
        <taxon>Echinicola</taxon>
    </lineage>
</organism>
<protein>
    <submittedName>
        <fullName evidence="1">Uncharacterized protein</fullName>
    </submittedName>
</protein>